<proteinExistence type="predicted"/>
<dbReference type="PANTHER" id="PTHR43317:SF1">
    <property type="entry name" value="THERMOSPERMINE SYNTHASE ACAULIS5"/>
    <property type="match status" value="1"/>
</dbReference>
<dbReference type="CDD" id="cd02440">
    <property type="entry name" value="AdoMet_MTases"/>
    <property type="match status" value="1"/>
</dbReference>
<keyword evidence="1" id="KW-0620">Polyamine biosynthesis</keyword>
<sequence length="300" mass="32162">MSRPRKRGATARDDERPPERTLAASGFRARLEESRQNQGSWTLMVDGTPQSNVEVNDPGVLNFEYVRRIGHAIDLVAPDGEAVTAVHLGAGALTLPRYIAAKRPGSRQQVVELESDLVEFVRDHLPLPRGAQIRVRHGDAREVLGTLPPGLHGAVDVLVVDIFSGARTPAHVTSQEFYRLALPLLSPRGILAVNVADGAGLAFARGQAATLRSVFPHVAIATDTQMLKARRFGNVVMFAGIGELPFERLPRLLAADPAQAKLVNGRELDNFVAGARIVTDATAVPSPPPARSVFLAKPGG</sequence>
<dbReference type="EMBL" id="JBHSTP010000003">
    <property type="protein sequence ID" value="MFC6356835.1"/>
    <property type="molecule type" value="Genomic_DNA"/>
</dbReference>
<evidence type="ECO:0000256" key="1">
    <source>
        <dbReference type="ARBA" id="ARBA00023115"/>
    </source>
</evidence>
<evidence type="ECO:0000313" key="3">
    <source>
        <dbReference type="EMBL" id="MFC6356835.1"/>
    </source>
</evidence>
<dbReference type="InterPro" id="IPR029063">
    <property type="entry name" value="SAM-dependent_MTases_sf"/>
</dbReference>
<feature type="compositionally biased region" description="Basic and acidic residues" evidence="2">
    <location>
        <begin position="10"/>
        <end position="19"/>
    </location>
</feature>
<keyword evidence="4" id="KW-1185">Reference proteome</keyword>
<name>A0ABW1VIC6_9MICO</name>
<dbReference type="PANTHER" id="PTHR43317">
    <property type="entry name" value="THERMOSPERMINE SYNTHASE ACAULIS5"/>
    <property type="match status" value="1"/>
</dbReference>
<protein>
    <submittedName>
        <fullName evidence="3">Spermidine synthase</fullName>
    </submittedName>
</protein>
<evidence type="ECO:0000313" key="4">
    <source>
        <dbReference type="Proteomes" id="UP001596306"/>
    </source>
</evidence>
<dbReference type="SUPFAM" id="SSF53335">
    <property type="entry name" value="S-adenosyl-L-methionine-dependent methyltransferases"/>
    <property type="match status" value="1"/>
</dbReference>
<reference evidence="4" key="1">
    <citation type="journal article" date="2019" name="Int. J. Syst. Evol. Microbiol.">
        <title>The Global Catalogue of Microorganisms (GCM) 10K type strain sequencing project: providing services to taxonomists for standard genome sequencing and annotation.</title>
        <authorList>
            <consortium name="The Broad Institute Genomics Platform"/>
            <consortium name="The Broad Institute Genome Sequencing Center for Infectious Disease"/>
            <person name="Wu L."/>
            <person name="Ma J."/>
        </authorList>
    </citation>
    <scope>NUCLEOTIDE SEQUENCE [LARGE SCALE GENOMIC DNA]</scope>
    <source>
        <strain evidence="4">CCUG 43304</strain>
    </source>
</reference>
<feature type="region of interest" description="Disordered" evidence="2">
    <location>
        <begin position="1"/>
        <end position="25"/>
    </location>
</feature>
<gene>
    <name evidence="3" type="ORF">ACFQB0_12035</name>
</gene>
<dbReference type="NCBIfam" id="NF037959">
    <property type="entry name" value="MFS_SpdSyn"/>
    <property type="match status" value="1"/>
</dbReference>
<accession>A0ABW1VIC6</accession>
<dbReference type="Proteomes" id="UP001596306">
    <property type="component" value="Unassembled WGS sequence"/>
</dbReference>
<evidence type="ECO:0000256" key="2">
    <source>
        <dbReference type="SAM" id="MobiDB-lite"/>
    </source>
</evidence>
<organism evidence="3 4">
    <name type="scientific">Luethyella okanaganae</name>
    <dbReference type="NCBI Taxonomy" id="69372"/>
    <lineage>
        <taxon>Bacteria</taxon>
        <taxon>Bacillati</taxon>
        <taxon>Actinomycetota</taxon>
        <taxon>Actinomycetes</taxon>
        <taxon>Micrococcales</taxon>
        <taxon>Microbacteriaceae</taxon>
        <taxon>Luethyella</taxon>
    </lineage>
</organism>
<comment type="caution">
    <text evidence="3">The sequence shown here is derived from an EMBL/GenBank/DDBJ whole genome shotgun (WGS) entry which is preliminary data.</text>
</comment>
<dbReference type="RefSeq" id="WP_386731892.1">
    <property type="nucleotide sequence ID" value="NZ_JBHSTP010000003.1"/>
</dbReference>
<dbReference type="Gene3D" id="3.40.50.150">
    <property type="entry name" value="Vaccinia Virus protein VP39"/>
    <property type="match status" value="1"/>
</dbReference>